<protein>
    <submittedName>
        <fullName evidence="5">T9SS type A sorting domain-containing protein</fullName>
    </submittedName>
</protein>
<feature type="chain" id="PRO_5044712879" evidence="2">
    <location>
        <begin position="20"/>
        <end position="248"/>
    </location>
</feature>
<keyword evidence="6" id="KW-1185">Reference proteome</keyword>
<dbReference type="NCBIfam" id="TIGR04183">
    <property type="entry name" value="Por_Secre_tail"/>
    <property type="match status" value="1"/>
</dbReference>
<proteinExistence type="predicted"/>
<evidence type="ECO:0000313" key="4">
    <source>
        <dbReference type="EMBL" id="WXA02953.1"/>
    </source>
</evidence>
<dbReference type="AlphaFoldDB" id="A0AAU6P2V5"/>
<evidence type="ECO:0000313" key="5">
    <source>
        <dbReference type="EMBL" id="WXA11886.1"/>
    </source>
</evidence>
<evidence type="ECO:0000313" key="6">
    <source>
        <dbReference type="Proteomes" id="UP001368318"/>
    </source>
</evidence>
<dbReference type="Proteomes" id="UP001368318">
    <property type="component" value="Chromosome"/>
</dbReference>
<keyword evidence="1 2" id="KW-0732">Signal</keyword>
<evidence type="ECO:0000256" key="1">
    <source>
        <dbReference type="ARBA" id="ARBA00022729"/>
    </source>
</evidence>
<accession>A0AAU6P2V5</accession>
<sequence length="248" mass="27172">MKKMLLNFALYAFTLCAFAQSGNTIEDAIVIDGAGVNLNLLDFSSATPSALTPACGTSADVFYKHDISNGDNKITIGMATLGLSLGTQIDFQILKAVNGDTNNLEEISCSFYDVIIVLGGSFEVVIDEVNPNDDYYLRVYIPSGTLSFLTDLLNLTTITMYSEFDATLSVSQENYTKFKMVVGNNSVQLINNKSYTAYQLYDLSGRLIASKNNIETLKAINTSYLNNGVYIINFKGNGQTKSYKFIKS</sequence>
<evidence type="ECO:0000259" key="3">
    <source>
        <dbReference type="Pfam" id="PF18962"/>
    </source>
</evidence>
<reference evidence="5 6" key="1">
    <citation type="submission" date="2023-10" db="EMBL/GenBank/DDBJ databases">
        <title>Culture-based analysis of two novel bacteria associated with mangrove crab gills.</title>
        <authorList>
            <person name="Yang X."/>
            <person name="Garuglieri E."/>
            <person name="Van Goethem M.W."/>
            <person name="Fusi M."/>
            <person name="Marasco R."/>
            <person name="Daffonchio D.G."/>
        </authorList>
    </citation>
    <scope>NUCLEOTIDE SEQUENCE</scope>
    <source>
        <strain evidence="5">UG2-1</strain>
        <strain evidence="4">UG2-2</strain>
        <strain evidence="6">UG2_2</strain>
    </source>
</reference>
<dbReference type="EMBL" id="CP136924">
    <property type="protein sequence ID" value="WXA02953.1"/>
    <property type="molecule type" value="Genomic_DNA"/>
</dbReference>
<name>A0AAU6P2V5_9FLAO</name>
<feature type="domain" description="Secretion system C-terminal sorting" evidence="3">
    <location>
        <begin position="191"/>
        <end position="246"/>
    </location>
</feature>
<dbReference type="EMBL" id="CP136925">
    <property type="protein sequence ID" value="WXA11886.1"/>
    <property type="molecule type" value="Genomic_DNA"/>
</dbReference>
<dbReference type="Pfam" id="PF18962">
    <property type="entry name" value="Por_Secre_tail"/>
    <property type="match status" value="1"/>
</dbReference>
<evidence type="ECO:0000256" key="2">
    <source>
        <dbReference type="SAM" id="SignalP"/>
    </source>
</evidence>
<gene>
    <name evidence="5" type="ORF">R3L15_06995</name>
    <name evidence="4" type="ORF">R3L16_00405</name>
</gene>
<feature type="signal peptide" evidence="2">
    <location>
        <begin position="1"/>
        <end position="19"/>
    </location>
</feature>
<organism evidence="5">
    <name type="scientific">Mangrovimonas cancribranchiae</name>
    <dbReference type="NCBI Taxonomy" id="3080055"/>
    <lineage>
        <taxon>Bacteria</taxon>
        <taxon>Pseudomonadati</taxon>
        <taxon>Bacteroidota</taxon>
        <taxon>Flavobacteriia</taxon>
        <taxon>Flavobacteriales</taxon>
        <taxon>Flavobacteriaceae</taxon>
        <taxon>Mangrovimonas</taxon>
    </lineage>
</organism>
<dbReference type="KEGG" id="mcaa:R3L15_06995"/>
<dbReference type="RefSeq" id="WP_338730787.1">
    <property type="nucleotide sequence ID" value="NZ_CP136924.1"/>
</dbReference>
<dbReference type="InterPro" id="IPR026444">
    <property type="entry name" value="Secre_tail"/>
</dbReference>